<organism evidence="2 3">
    <name type="scientific">Tautonia sociabilis</name>
    <dbReference type="NCBI Taxonomy" id="2080755"/>
    <lineage>
        <taxon>Bacteria</taxon>
        <taxon>Pseudomonadati</taxon>
        <taxon>Planctomycetota</taxon>
        <taxon>Planctomycetia</taxon>
        <taxon>Isosphaerales</taxon>
        <taxon>Isosphaeraceae</taxon>
        <taxon>Tautonia</taxon>
    </lineage>
</organism>
<name>A0A432MNV3_9BACT</name>
<keyword evidence="3" id="KW-1185">Reference proteome</keyword>
<keyword evidence="1" id="KW-0812">Transmembrane</keyword>
<accession>A0A432MNV3</accession>
<reference evidence="2 3" key="2">
    <citation type="submission" date="2019-01" db="EMBL/GenBank/DDBJ databases">
        <title>Tautonia sociabilis, a novel thermotolerant planctomycete of Isosphaeraceae family, isolated from a 4000 m deep subterranean habitat.</title>
        <authorList>
            <person name="Kovaleva O.L."/>
            <person name="Elcheninov A.G."/>
            <person name="Van Heerden E."/>
            <person name="Toshchakov S.V."/>
            <person name="Novikov A."/>
            <person name="Bonch-Osmolovskaya E.A."/>
            <person name="Kublanov I.V."/>
        </authorList>
    </citation>
    <scope>NUCLEOTIDE SEQUENCE [LARGE SCALE GENOMIC DNA]</scope>
    <source>
        <strain evidence="2 3">GM2012</strain>
    </source>
</reference>
<comment type="caution">
    <text evidence="2">The sequence shown here is derived from an EMBL/GenBank/DDBJ whole genome shotgun (WGS) entry which is preliminary data.</text>
</comment>
<dbReference type="EMBL" id="RYZH01000007">
    <property type="protein sequence ID" value="RUL88775.1"/>
    <property type="molecule type" value="Genomic_DNA"/>
</dbReference>
<evidence type="ECO:0000313" key="3">
    <source>
        <dbReference type="Proteomes" id="UP000280296"/>
    </source>
</evidence>
<proteinExistence type="predicted"/>
<keyword evidence="1" id="KW-1133">Transmembrane helix</keyword>
<gene>
    <name evidence="2" type="ORF">TsocGM_05300</name>
</gene>
<dbReference type="Proteomes" id="UP000280296">
    <property type="component" value="Unassembled WGS sequence"/>
</dbReference>
<keyword evidence="1" id="KW-0472">Membrane</keyword>
<evidence type="ECO:0000256" key="1">
    <source>
        <dbReference type="SAM" id="Phobius"/>
    </source>
</evidence>
<feature type="transmembrane region" description="Helical" evidence="1">
    <location>
        <begin position="21"/>
        <end position="40"/>
    </location>
</feature>
<reference evidence="2 3" key="1">
    <citation type="submission" date="2018-12" db="EMBL/GenBank/DDBJ databases">
        <authorList>
            <person name="Toschakov S.V."/>
        </authorList>
    </citation>
    <scope>NUCLEOTIDE SEQUENCE [LARGE SCALE GENOMIC DNA]</scope>
    <source>
        <strain evidence="2 3">GM2012</strain>
    </source>
</reference>
<protein>
    <submittedName>
        <fullName evidence="2">Flp family type IVb pilin</fullName>
    </submittedName>
</protein>
<evidence type="ECO:0000313" key="2">
    <source>
        <dbReference type="EMBL" id="RUL88775.1"/>
    </source>
</evidence>
<dbReference type="AlphaFoldDB" id="A0A432MNV3"/>
<dbReference type="RefSeq" id="WP_126724263.1">
    <property type="nucleotide sequence ID" value="NZ_RYZH01000007.1"/>
</dbReference>
<sequence length="63" mass="6514">MIPPRLRRIAADETGATAVEYAMLLAMLILVAIAGINALGGANNAFWQGNIDALAAAIFNANS</sequence>